<dbReference type="PANTHER" id="PTHR34590:SF5">
    <property type="entry name" value="OS04G0586500 PROTEIN"/>
    <property type="match status" value="1"/>
</dbReference>
<dbReference type="AlphaFoldDB" id="A0AAN9J447"/>
<name>A0AAN9J447_CROPI</name>
<dbReference type="EMBL" id="JAYWIO010000001">
    <property type="protein sequence ID" value="KAK7291712.1"/>
    <property type="molecule type" value="Genomic_DNA"/>
</dbReference>
<dbReference type="InterPro" id="IPR000719">
    <property type="entry name" value="Prot_kinase_dom"/>
</dbReference>
<dbReference type="Pfam" id="PF12819">
    <property type="entry name" value="Malectin_like"/>
    <property type="match status" value="1"/>
</dbReference>
<dbReference type="SMART" id="SM00220">
    <property type="entry name" value="S_TKc"/>
    <property type="match status" value="1"/>
</dbReference>
<dbReference type="FunFam" id="2.60.120.430:FF:000007">
    <property type="entry name" value="FERONIA receptor-like kinase"/>
    <property type="match status" value="1"/>
</dbReference>
<evidence type="ECO:0000256" key="13">
    <source>
        <dbReference type="ARBA" id="ARBA00023180"/>
    </source>
</evidence>
<dbReference type="Gene3D" id="3.30.200.20">
    <property type="entry name" value="Phosphorylase Kinase, domain 1"/>
    <property type="match status" value="1"/>
</dbReference>
<evidence type="ECO:0000256" key="11">
    <source>
        <dbReference type="ARBA" id="ARBA00022989"/>
    </source>
</evidence>
<dbReference type="EC" id="2.7.11.1" evidence="2"/>
<keyword evidence="11 19" id="KW-1133">Transmembrane helix</keyword>
<reference evidence="22 23" key="1">
    <citation type="submission" date="2024-01" db="EMBL/GenBank/DDBJ databases">
        <title>The genomes of 5 underutilized Papilionoideae crops provide insights into root nodulation and disease resistanc.</title>
        <authorList>
            <person name="Yuan L."/>
        </authorList>
    </citation>
    <scope>NUCLEOTIDE SEQUENCE [LARGE SCALE GENOMIC DNA]</scope>
    <source>
        <strain evidence="22">ZHUSHIDOU_FW_LH</strain>
        <tissue evidence="22">Leaf</tissue>
    </source>
</reference>
<evidence type="ECO:0000256" key="15">
    <source>
        <dbReference type="ARBA" id="ARBA00047899"/>
    </source>
</evidence>
<dbReference type="GO" id="GO:0005886">
    <property type="term" value="C:plasma membrane"/>
    <property type="evidence" value="ECO:0007669"/>
    <property type="project" value="UniProtKB-SubCell"/>
</dbReference>
<dbReference type="InterPro" id="IPR008271">
    <property type="entry name" value="Ser/Thr_kinase_AS"/>
</dbReference>
<comment type="catalytic activity">
    <reaction evidence="15">
        <text>L-threonyl-[protein] + ATP = O-phospho-L-threonyl-[protein] + ADP + H(+)</text>
        <dbReference type="Rhea" id="RHEA:46608"/>
        <dbReference type="Rhea" id="RHEA-COMP:11060"/>
        <dbReference type="Rhea" id="RHEA-COMP:11605"/>
        <dbReference type="ChEBI" id="CHEBI:15378"/>
        <dbReference type="ChEBI" id="CHEBI:30013"/>
        <dbReference type="ChEBI" id="CHEBI:30616"/>
        <dbReference type="ChEBI" id="CHEBI:61977"/>
        <dbReference type="ChEBI" id="CHEBI:456216"/>
        <dbReference type="EC" id="2.7.11.1"/>
    </reaction>
</comment>
<evidence type="ECO:0000256" key="17">
    <source>
        <dbReference type="PROSITE-ProRule" id="PRU10141"/>
    </source>
</evidence>
<dbReference type="InterPro" id="IPR011009">
    <property type="entry name" value="Kinase-like_dom_sf"/>
</dbReference>
<evidence type="ECO:0000256" key="16">
    <source>
        <dbReference type="ARBA" id="ARBA00048679"/>
    </source>
</evidence>
<dbReference type="FunFam" id="3.30.200.20:FF:000039">
    <property type="entry name" value="receptor-like protein kinase FERONIA"/>
    <property type="match status" value="1"/>
</dbReference>
<comment type="caution">
    <text evidence="22">The sequence shown here is derived from an EMBL/GenBank/DDBJ whole genome shotgun (WGS) entry which is preliminary data.</text>
</comment>
<evidence type="ECO:0000256" key="4">
    <source>
        <dbReference type="ARBA" id="ARBA00022527"/>
    </source>
</evidence>
<dbReference type="FunFam" id="2.60.120.430:FF:000003">
    <property type="entry name" value="FERONIA receptor-like kinase"/>
    <property type="match status" value="1"/>
</dbReference>
<feature type="region of interest" description="Disordered" evidence="18">
    <location>
        <begin position="815"/>
        <end position="865"/>
    </location>
</feature>
<keyword evidence="10 17" id="KW-0067">ATP-binding</keyword>
<keyword evidence="7 20" id="KW-0732">Signal</keyword>
<dbReference type="CDD" id="cd14066">
    <property type="entry name" value="STKc_IRAK"/>
    <property type="match status" value="1"/>
</dbReference>
<evidence type="ECO:0000256" key="1">
    <source>
        <dbReference type="ARBA" id="ARBA00004251"/>
    </source>
</evidence>
<keyword evidence="13" id="KW-0325">Glycoprotein</keyword>
<keyword evidence="12 19" id="KW-0472">Membrane</keyword>
<feature type="chain" id="PRO_5042883229" description="non-specific serine/threonine protein kinase" evidence="20">
    <location>
        <begin position="27"/>
        <end position="865"/>
    </location>
</feature>
<accession>A0AAN9J447</accession>
<evidence type="ECO:0000256" key="5">
    <source>
        <dbReference type="ARBA" id="ARBA00022679"/>
    </source>
</evidence>
<keyword evidence="4" id="KW-0723">Serine/threonine-protein kinase</keyword>
<dbReference type="FunFam" id="1.10.510.10:FF:000058">
    <property type="entry name" value="Receptor-like protein kinase FERONIA"/>
    <property type="match status" value="1"/>
</dbReference>
<evidence type="ECO:0000256" key="19">
    <source>
        <dbReference type="SAM" id="Phobius"/>
    </source>
</evidence>
<organism evidence="22 23">
    <name type="scientific">Crotalaria pallida</name>
    <name type="common">Smooth rattlebox</name>
    <name type="synonym">Crotalaria striata</name>
    <dbReference type="NCBI Taxonomy" id="3830"/>
    <lineage>
        <taxon>Eukaryota</taxon>
        <taxon>Viridiplantae</taxon>
        <taxon>Streptophyta</taxon>
        <taxon>Embryophyta</taxon>
        <taxon>Tracheophyta</taxon>
        <taxon>Spermatophyta</taxon>
        <taxon>Magnoliopsida</taxon>
        <taxon>eudicotyledons</taxon>
        <taxon>Gunneridae</taxon>
        <taxon>Pentapetalae</taxon>
        <taxon>rosids</taxon>
        <taxon>fabids</taxon>
        <taxon>Fabales</taxon>
        <taxon>Fabaceae</taxon>
        <taxon>Papilionoideae</taxon>
        <taxon>50 kb inversion clade</taxon>
        <taxon>genistoids sensu lato</taxon>
        <taxon>core genistoids</taxon>
        <taxon>Crotalarieae</taxon>
        <taxon>Crotalaria</taxon>
    </lineage>
</organism>
<keyword evidence="23" id="KW-1185">Reference proteome</keyword>
<dbReference type="InterPro" id="IPR001245">
    <property type="entry name" value="Ser-Thr/Tyr_kinase_cat_dom"/>
</dbReference>
<keyword evidence="3" id="KW-1003">Cell membrane</keyword>
<keyword evidence="5" id="KW-0808">Transferase</keyword>
<evidence type="ECO:0000256" key="6">
    <source>
        <dbReference type="ARBA" id="ARBA00022692"/>
    </source>
</evidence>
<evidence type="ECO:0000256" key="20">
    <source>
        <dbReference type="SAM" id="SignalP"/>
    </source>
</evidence>
<dbReference type="GO" id="GO:0005524">
    <property type="term" value="F:ATP binding"/>
    <property type="evidence" value="ECO:0007669"/>
    <property type="project" value="UniProtKB-UniRule"/>
</dbReference>
<dbReference type="PROSITE" id="PS50011">
    <property type="entry name" value="PROTEIN_KINASE_DOM"/>
    <property type="match status" value="1"/>
</dbReference>
<evidence type="ECO:0000256" key="12">
    <source>
        <dbReference type="ARBA" id="ARBA00023136"/>
    </source>
</evidence>
<dbReference type="InterPro" id="IPR017441">
    <property type="entry name" value="Protein_kinase_ATP_BS"/>
</dbReference>
<evidence type="ECO:0000256" key="14">
    <source>
        <dbReference type="ARBA" id="ARBA00023279"/>
    </source>
</evidence>
<keyword evidence="9" id="KW-0418">Kinase</keyword>
<evidence type="ECO:0000256" key="18">
    <source>
        <dbReference type="SAM" id="MobiDB-lite"/>
    </source>
</evidence>
<dbReference type="Pfam" id="PF07714">
    <property type="entry name" value="PK_Tyr_Ser-Thr"/>
    <property type="match status" value="1"/>
</dbReference>
<dbReference type="PANTHER" id="PTHR34590">
    <property type="entry name" value="OS03G0124300 PROTEIN-RELATED"/>
    <property type="match status" value="1"/>
</dbReference>
<keyword evidence="6 19" id="KW-0812">Transmembrane</keyword>
<keyword evidence="8 17" id="KW-0547">Nucleotide-binding</keyword>
<feature type="compositionally biased region" description="Polar residues" evidence="18">
    <location>
        <begin position="850"/>
        <end position="865"/>
    </location>
</feature>
<dbReference type="PROSITE" id="PS00108">
    <property type="entry name" value="PROTEIN_KINASE_ST"/>
    <property type="match status" value="1"/>
</dbReference>
<comment type="catalytic activity">
    <reaction evidence="16">
        <text>L-seryl-[protein] + ATP = O-phospho-L-seryl-[protein] + ADP + H(+)</text>
        <dbReference type="Rhea" id="RHEA:17989"/>
        <dbReference type="Rhea" id="RHEA-COMP:9863"/>
        <dbReference type="Rhea" id="RHEA-COMP:11604"/>
        <dbReference type="ChEBI" id="CHEBI:15378"/>
        <dbReference type="ChEBI" id="CHEBI:29999"/>
        <dbReference type="ChEBI" id="CHEBI:30616"/>
        <dbReference type="ChEBI" id="CHEBI:83421"/>
        <dbReference type="ChEBI" id="CHEBI:456216"/>
        <dbReference type="EC" id="2.7.11.1"/>
    </reaction>
</comment>
<evidence type="ECO:0000313" key="22">
    <source>
        <dbReference type="EMBL" id="KAK7291712.1"/>
    </source>
</evidence>
<dbReference type="Proteomes" id="UP001372338">
    <property type="component" value="Unassembled WGS sequence"/>
</dbReference>
<protein>
    <recommendedName>
        <fullName evidence="2">non-specific serine/threonine protein kinase</fullName>
        <ecNumber evidence="2">2.7.11.1</ecNumber>
    </recommendedName>
</protein>
<evidence type="ECO:0000256" key="8">
    <source>
        <dbReference type="ARBA" id="ARBA00022741"/>
    </source>
</evidence>
<dbReference type="Gene3D" id="2.60.120.430">
    <property type="entry name" value="Galactose-binding lectin"/>
    <property type="match status" value="2"/>
</dbReference>
<feature type="signal peptide" evidence="20">
    <location>
        <begin position="1"/>
        <end position="26"/>
    </location>
</feature>
<evidence type="ECO:0000256" key="2">
    <source>
        <dbReference type="ARBA" id="ARBA00012513"/>
    </source>
</evidence>
<evidence type="ECO:0000259" key="21">
    <source>
        <dbReference type="PROSITE" id="PS50011"/>
    </source>
</evidence>
<sequence>MKSTTQSMLPFIIFFSILNITTVIKSAPASDSSLVISCGSNGGTDSSGRKWESDSKYLIASSNNNNSAATTQYQDPSLPSTIPYMSARIFTSPSTYQFPVSPTTRFFLRLHFYPSSYASSDPKDAYFDVVANEFTLLRNFSAFITAKAITQAYFIKEFSLAPLQSGKLNITFTPFAQHGGTGTGTSSYAFINGIEIIPIPDSNMFQSATFVPNGQFYEVGNNSLQTMFRLNVGGQSIPPNKDSGLSRTWYDDSTYLYGAADGVTYVADKDVKIQYPSGMSKEIAPLDVYGTARSMGPNATLNLNYNLSWEFLVDANFTYVVRFHFCELDLTKINQRVFDIFINNQTAQAAADVIAWAGSKGVPVYKDFATYVMDGAGDDEQLVVALHPSVAAKPEYYDAILNGLEIFKVNDSDGNLAGPNPTPSQMLLDAEGDTGKKFKPSKHNHAQAIGGAVGAGIVVIVVVCIFFVYRLKKRNGYGNGFVVCNWIPLHGSSHKSTTVTGKSSDGGNSNLSSLTQGLCQHFSLAEIRHATKNFDESQVIGVGGFGKVYEGVIDGGTKVAIKRSNPSSKQGVVEFETEIKMLSRLRHQHLVSLIGFCDENGEMILVYDYMANGTVREHLYKTNKPALSWTKRLEICIGAAKGLHYLHTGAKHTIIHRDVKTTNILLDENWVAKVSDFGLSKTGANLNQTHVTTMVKGSFGYLDPEYFRRQQLTEKSDVYSFGVVLLEVLCARPPLDQSLPKEQVSLADWALLSLKKGTLEDIIDPLLKGKINPHCLKTFVETAEKCVADCGLDRPSMNDVLWKLEFALQLQENPNGGKDAAKEKANNAYASHNSTSDIEEGIAGSEVDDSSSSAIYSQIVNPRGR</sequence>
<feature type="binding site" evidence="17">
    <location>
        <position position="562"/>
    </location>
    <ligand>
        <name>ATP</name>
        <dbReference type="ChEBI" id="CHEBI:30616"/>
    </ligand>
</feature>
<feature type="transmembrane region" description="Helical" evidence="19">
    <location>
        <begin position="448"/>
        <end position="469"/>
    </location>
</feature>
<keyword evidence="14" id="KW-0278">Fertilization</keyword>
<dbReference type="InterPro" id="IPR024788">
    <property type="entry name" value="Malectin-like_Carb-bd_dom"/>
</dbReference>
<dbReference type="PROSITE" id="PS00107">
    <property type="entry name" value="PROTEIN_KINASE_ATP"/>
    <property type="match status" value="1"/>
</dbReference>
<comment type="subcellular location">
    <subcellularLocation>
        <location evidence="1">Cell membrane</location>
        <topology evidence="1">Single-pass type I membrane protein</topology>
    </subcellularLocation>
</comment>
<evidence type="ECO:0000256" key="10">
    <source>
        <dbReference type="ARBA" id="ARBA00022840"/>
    </source>
</evidence>
<evidence type="ECO:0000256" key="7">
    <source>
        <dbReference type="ARBA" id="ARBA00022729"/>
    </source>
</evidence>
<evidence type="ECO:0000256" key="3">
    <source>
        <dbReference type="ARBA" id="ARBA00022475"/>
    </source>
</evidence>
<evidence type="ECO:0000256" key="9">
    <source>
        <dbReference type="ARBA" id="ARBA00022777"/>
    </source>
</evidence>
<proteinExistence type="predicted"/>
<dbReference type="InterPro" id="IPR045272">
    <property type="entry name" value="ANXUR1/2-like"/>
</dbReference>
<dbReference type="Gene3D" id="1.10.510.10">
    <property type="entry name" value="Transferase(Phosphotransferase) domain 1"/>
    <property type="match status" value="1"/>
</dbReference>
<dbReference type="GO" id="GO:0004714">
    <property type="term" value="F:transmembrane receptor protein tyrosine kinase activity"/>
    <property type="evidence" value="ECO:0007669"/>
    <property type="project" value="InterPro"/>
</dbReference>
<gene>
    <name evidence="22" type="ORF">RIF29_07079</name>
</gene>
<dbReference type="SUPFAM" id="SSF56112">
    <property type="entry name" value="Protein kinase-like (PK-like)"/>
    <property type="match status" value="1"/>
</dbReference>
<feature type="domain" description="Protein kinase" evidence="21">
    <location>
        <begin position="534"/>
        <end position="807"/>
    </location>
</feature>
<evidence type="ECO:0000313" key="23">
    <source>
        <dbReference type="Proteomes" id="UP001372338"/>
    </source>
</evidence>
<dbReference type="GO" id="GO:0004674">
    <property type="term" value="F:protein serine/threonine kinase activity"/>
    <property type="evidence" value="ECO:0007669"/>
    <property type="project" value="UniProtKB-KW"/>
</dbReference>